<dbReference type="Gene3D" id="3.40.50.2300">
    <property type="match status" value="1"/>
</dbReference>
<evidence type="ECO:0000256" key="2">
    <source>
        <dbReference type="PROSITE-ProRule" id="PRU00169"/>
    </source>
</evidence>
<dbReference type="SMART" id="SM00448">
    <property type="entry name" value="REC"/>
    <property type="match status" value="1"/>
</dbReference>
<dbReference type="PANTHER" id="PTHR44591">
    <property type="entry name" value="STRESS RESPONSE REGULATOR PROTEIN 1"/>
    <property type="match status" value="1"/>
</dbReference>
<dbReference type="Proteomes" id="UP000294155">
    <property type="component" value="Unassembled WGS sequence"/>
</dbReference>
<reference evidence="4 5" key="1">
    <citation type="submission" date="2019-02" db="EMBL/GenBank/DDBJ databases">
        <title>Bacterial novel species isolated from soil.</title>
        <authorList>
            <person name="Jung H.-Y."/>
        </authorList>
    </citation>
    <scope>NUCLEOTIDE SEQUENCE [LARGE SCALE GENOMIC DNA]</scope>
    <source>
        <strain evidence="4 5">1-3-3-3</strain>
    </source>
</reference>
<dbReference type="EMBL" id="SEWE01000014">
    <property type="protein sequence ID" value="RYU80307.1"/>
    <property type="molecule type" value="Genomic_DNA"/>
</dbReference>
<keyword evidence="1 2" id="KW-0597">Phosphoprotein</keyword>
<dbReference type="InterPro" id="IPR011006">
    <property type="entry name" value="CheY-like_superfamily"/>
</dbReference>
<dbReference type="OrthoDB" id="7631574at2"/>
<dbReference type="GO" id="GO:0000160">
    <property type="term" value="P:phosphorelay signal transduction system"/>
    <property type="evidence" value="ECO:0007669"/>
    <property type="project" value="InterPro"/>
</dbReference>
<accession>A0A4Q5LC94</accession>
<proteinExistence type="predicted"/>
<dbReference type="SUPFAM" id="SSF52172">
    <property type="entry name" value="CheY-like"/>
    <property type="match status" value="1"/>
</dbReference>
<dbReference type="RefSeq" id="WP_129920806.1">
    <property type="nucleotide sequence ID" value="NZ_SEWE01000014.1"/>
</dbReference>
<dbReference type="InterPro" id="IPR001789">
    <property type="entry name" value="Sig_transdc_resp-reg_receiver"/>
</dbReference>
<protein>
    <submittedName>
        <fullName evidence="4">Response regulator</fullName>
    </submittedName>
</protein>
<organism evidence="4 5">
    <name type="scientific">Hymenobacter persicinus</name>
    <dbReference type="NCBI Taxonomy" id="2025506"/>
    <lineage>
        <taxon>Bacteria</taxon>
        <taxon>Pseudomonadati</taxon>
        <taxon>Bacteroidota</taxon>
        <taxon>Cytophagia</taxon>
        <taxon>Cytophagales</taxon>
        <taxon>Hymenobacteraceae</taxon>
        <taxon>Hymenobacter</taxon>
    </lineage>
</organism>
<evidence type="ECO:0000313" key="5">
    <source>
        <dbReference type="Proteomes" id="UP000294155"/>
    </source>
</evidence>
<dbReference type="CDD" id="cd00156">
    <property type="entry name" value="REC"/>
    <property type="match status" value="1"/>
</dbReference>
<dbReference type="PROSITE" id="PS50110">
    <property type="entry name" value="RESPONSE_REGULATORY"/>
    <property type="match status" value="1"/>
</dbReference>
<evidence type="ECO:0000256" key="1">
    <source>
        <dbReference type="ARBA" id="ARBA00022553"/>
    </source>
</evidence>
<comment type="caution">
    <text evidence="4">The sequence shown here is derived from an EMBL/GenBank/DDBJ whole genome shotgun (WGS) entry which is preliminary data.</text>
</comment>
<feature type="modified residue" description="4-aspartylphosphate" evidence="2">
    <location>
        <position position="59"/>
    </location>
</feature>
<gene>
    <name evidence="4" type="ORF">EWM57_08910</name>
</gene>
<evidence type="ECO:0000259" key="3">
    <source>
        <dbReference type="PROSITE" id="PS50110"/>
    </source>
</evidence>
<feature type="domain" description="Response regulatory" evidence="3">
    <location>
        <begin position="2"/>
        <end position="126"/>
    </location>
</feature>
<dbReference type="AlphaFoldDB" id="A0A4Q5LC94"/>
<dbReference type="PANTHER" id="PTHR44591:SF3">
    <property type="entry name" value="RESPONSE REGULATORY DOMAIN-CONTAINING PROTEIN"/>
    <property type="match status" value="1"/>
</dbReference>
<dbReference type="InterPro" id="IPR050595">
    <property type="entry name" value="Bact_response_regulator"/>
</dbReference>
<name>A0A4Q5LC94_9BACT</name>
<sequence length="133" mass="14746">MNILVVDDEADVRLLFEQRFRREIREETLSFAFAFSGQEALAYLQHPATDAEVGLVLSDINMPGMSGLELLRQIKHDHPEPPPLVMMITAYGDAESYTTALKLGADDFLSKPLDFAALKQKLLPLSASMTAHA</sequence>
<evidence type="ECO:0000313" key="4">
    <source>
        <dbReference type="EMBL" id="RYU80307.1"/>
    </source>
</evidence>
<dbReference type="Pfam" id="PF00072">
    <property type="entry name" value="Response_reg"/>
    <property type="match status" value="1"/>
</dbReference>
<keyword evidence="5" id="KW-1185">Reference proteome</keyword>